<sequence>MEQTLKNPEQNTELIIAGAGPAGISAALYAVRAGITPLILYKDGGALEKAKEIENYYGFPAPISGKQLYENGLVQIQALSVPALQEELLSIEYNGEYLVRTAFHNFHAKAVILATGTKRNTLSLKELKKYEENNISYCAICDGFFYRQKEVAVLGNGPYALHEAKVLEPLAKKVTILTNGKNPEFSVSELGSISIEKRKIVSAKGDTSLSNLELEDRTLFPLDGLFVALGTADSTDIARKLGLFMEDNHILIEPDTSTALPGLFAAGDCTGGLLQISKAVYEGALAGTKAVEYLQQQKREKEM</sequence>
<dbReference type="InterPro" id="IPR036188">
    <property type="entry name" value="FAD/NAD-bd_sf"/>
</dbReference>
<evidence type="ECO:0000259" key="3">
    <source>
        <dbReference type="Pfam" id="PF07992"/>
    </source>
</evidence>
<name>A0A2Z4UAN2_9FIRM</name>
<dbReference type="InterPro" id="IPR050097">
    <property type="entry name" value="Ferredoxin-NADP_redctase_2"/>
</dbReference>
<evidence type="ECO:0000313" key="5">
    <source>
        <dbReference type="Proteomes" id="UP000250003"/>
    </source>
</evidence>
<evidence type="ECO:0000256" key="2">
    <source>
        <dbReference type="ARBA" id="ARBA00023002"/>
    </source>
</evidence>
<dbReference type="PRINTS" id="PR00368">
    <property type="entry name" value="FADPNR"/>
</dbReference>
<keyword evidence="1" id="KW-0285">Flavoprotein</keyword>
<dbReference type="PANTHER" id="PTHR48105">
    <property type="entry name" value="THIOREDOXIN REDUCTASE 1-RELATED-RELATED"/>
    <property type="match status" value="1"/>
</dbReference>
<dbReference type="EMBL" id="CP030280">
    <property type="protein sequence ID" value="AWY98103.1"/>
    <property type="molecule type" value="Genomic_DNA"/>
</dbReference>
<gene>
    <name evidence="4" type="ORF">DQQ01_08040</name>
</gene>
<dbReference type="RefSeq" id="WP_111919592.1">
    <property type="nucleotide sequence ID" value="NZ_CAUWHR010000029.1"/>
</dbReference>
<dbReference type="OrthoDB" id="9806179at2"/>
<dbReference type="GO" id="GO:0016491">
    <property type="term" value="F:oxidoreductase activity"/>
    <property type="evidence" value="ECO:0007669"/>
    <property type="project" value="UniProtKB-KW"/>
</dbReference>
<reference evidence="5" key="1">
    <citation type="submission" date="2018-06" db="EMBL/GenBank/DDBJ databases">
        <title>Description of Blautia argi sp. nov., a new anaerobic isolated from dog feces.</title>
        <authorList>
            <person name="Chang Y.-H."/>
            <person name="Paek J."/>
            <person name="Shin Y."/>
        </authorList>
    </citation>
    <scope>NUCLEOTIDE SEQUENCE [LARGE SCALE GENOMIC DNA]</scope>
    <source>
        <strain evidence="5">KCTC 15426</strain>
    </source>
</reference>
<dbReference type="SUPFAM" id="SSF51905">
    <property type="entry name" value="FAD/NAD(P)-binding domain"/>
    <property type="match status" value="1"/>
</dbReference>
<dbReference type="AlphaFoldDB" id="A0A2Z4UAN2"/>
<dbReference type="InterPro" id="IPR023753">
    <property type="entry name" value="FAD/NAD-binding_dom"/>
</dbReference>
<organism evidence="4 5">
    <name type="scientific">Blautia argi</name>
    <dbReference type="NCBI Taxonomy" id="1912897"/>
    <lineage>
        <taxon>Bacteria</taxon>
        <taxon>Bacillati</taxon>
        <taxon>Bacillota</taxon>
        <taxon>Clostridia</taxon>
        <taxon>Lachnospirales</taxon>
        <taxon>Lachnospiraceae</taxon>
        <taxon>Blautia</taxon>
    </lineage>
</organism>
<keyword evidence="5" id="KW-1185">Reference proteome</keyword>
<protein>
    <submittedName>
        <fullName evidence="4">Thioredoxin reductase</fullName>
    </submittedName>
</protein>
<evidence type="ECO:0000313" key="4">
    <source>
        <dbReference type="EMBL" id="AWY98103.1"/>
    </source>
</evidence>
<dbReference type="Pfam" id="PF07992">
    <property type="entry name" value="Pyr_redox_2"/>
    <property type="match status" value="1"/>
</dbReference>
<dbReference type="KEGG" id="blau:DQQ01_08040"/>
<dbReference type="PRINTS" id="PR00469">
    <property type="entry name" value="PNDRDTASEII"/>
</dbReference>
<dbReference type="Proteomes" id="UP000250003">
    <property type="component" value="Chromosome"/>
</dbReference>
<accession>A0A2Z4UAN2</accession>
<keyword evidence="2" id="KW-0560">Oxidoreductase</keyword>
<dbReference type="Gene3D" id="3.50.50.60">
    <property type="entry name" value="FAD/NAD(P)-binding domain"/>
    <property type="match status" value="2"/>
</dbReference>
<proteinExistence type="predicted"/>
<evidence type="ECO:0000256" key="1">
    <source>
        <dbReference type="ARBA" id="ARBA00022630"/>
    </source>
</evidence>
<feature type="domain" description="FAD/NAD(P)-binding" evidence="3">
    <location>
        <begin position="13"/>
        <end position="283"/>
    </location>
</feature>